<reference evidence="5" key="1">
    <citation type="submission" date="2020-06" db="EMBL/GenBank/DDBJ databases">
        <title>A novel thermopfilic bacterium from Erzurum, Turkey.</title>
        <authorList>
            <person name="Adiguzel A."/>
            <person name="Ay H."/>
            <person name="Baltaci M.O."/>
        </authorList>
    </citation>
    <scope>NUCLEOTIDE SEQUENCE</scope>
    <source>
        <strain evidence="5">P2</strain>
    </source>
</reference>
<keyword evidence="1 2" id="KW-0436">Ligase</keyword>
<comment type="function">
    <text evidence="2">Involved in bacillithiol (BSH) biosynthesis. May catalyze the last step of the pathway, the addition of cysteine to glucosamine malate (GlcN-Mal) to generate BSH.</text>
</comment>
<evidence type="ECO:0000259" key="3">
    <source>
        <dbReference type="Pfam" id="PF10079"/>
    </source>
</evidence>
<dbReference type="EC" id="6.-.-.-" evidence="2"/>
<dbReference type="PIRSF" id="PIRSF012535">
    <property type="entry name" value="UCP012535"/>
    <property type="match status" value="1"/>
</dbReference>
<dbReference type="RefSeq" id="WP_173729957.1">
    <property type="nucleotide sequence ID" value="NZ_JABTTE010000002.1"/>
</dbReference>
<evidence type="ECO:0000313" key="5">
    <source>
        <dbReference type="EMBL" id="NSL50770.1"/>
    </source>
</evidence>
<dbReference type="Proteomes" id="UP000625804">
    <property type="component" value="Unassembled WGS sequence"/>
</dbReference>
<accession>A0A8J8KDK0</accession>
<dbReference type="InterPro" id="IPR055399">
    <property type="entry name" value="CC_BshC"/>
</dbReference>
<dbReference type="InterPro" id="IPR055398">
    <property type="entry name" value="Rossmann-like_BshC"/>
</dbReference>
<dbReference type="HAMAP" id="MF_01867">
    <property type="entry name" value="BshC"/>
    <property type="match status" value="1"/>
</dbReference>
<dbReference type="Pfam" id="PF24850">
    <property type="entry name" value="CC_BshC"/>
    <property type="match status" value="1"/>
</dbReference>
<dbReference type="NCBIfam" id="TIGR03998">
    <property type="entry name" value="thiol_BshC"/>
    <property type="match status" value="1"/>
</dbReference>
<gene>
    <name evidence="2 5" type="primary">bshC</name>
    <name evidence="5" type="ORF">HR057_03205</name>
</gene>
<dbReference type="InterPro" id="IPR011199">
    <property type="entry name" value="Bacillithiol_biosynth_BshC"/>
</dbReference>
<feature type="domain" description="Bacillithiol biosynthesis BshC C-terminal coiled-coil" evidence="4">
    <location>
        <begin position="384"/>
        <end position="541"/>
    </location>
</feature>
<comment type="similarity">
    <text evidence="2">Belongs to the BshC family.</text>
</comment>
<evidence type="ECO:0000259" key="4">
    <source>
        <dbReference type="Pfam" id="PF24850"/>
    </source>
</evidence>
<feature type="domain" description="Bacillithiol biosynthesis BshC N-terminal Rossmann-like" evidence="3">
    <location>
        <begin position="1"/>
        <end position="380"/>
    </location>
</feature>
<proteinExistence type="inferred from homology"/>
<sequence length="541" mass="62828">MELLDVSSLPTNKIASHYMKQNDAVLNFFDYPDIENKETYINRLNELYHKTFPRQKLVNYLMEYNKKFTADKETLQNIQKLADEKSVVVIGGQQAGLLTGPLYTIHKIISIISFAKKAEKQLQVPVVPIFWVAGEDHDFAEINHTFVLKNGKIEKRIIGQKVFKKCPASILNIDQQKAKEWIKEVFSTLTETEYTNDLLIHLDEDLRGSKTYVDFFIKIVFRLFKNQGLVIVDSGDVGFRQIGLPFIKMLIKQNDELAKQVFTSQLAVSELGFGEPIEIHEQNAHLFYVKDGDRILLERKNGKFVGKNNECCFTENELLTIAEQNPSSISNNVVTRPLLQEYIFPTLAFIAGPGEVAYWSLLKKAFHLFGLKVPPIVPRLMMSIVDRKTKKYLTEFKLDLEEVLQKGCGQMKEKWFESRRPDSIDKTALQTKNAIKKAHDPLKELAIQIDPGLKDLAEKNAAIIERQIQFLKEKIEKSIRLKYEVEMNKFNHIENSLKPLQAPQERIWNIYYYLNEYGYEFIEQLLHLDYRWNGNHKVIFL</sequence>
<evidence type="ECO:0000313" key="6">
    <source>
        <dbReference type="Proteomes" id="UP000625804"/>
    </source>
</evidence>
<protein>
    <recommendedName>
        <fullName evidence="2">Putative cysteine ligase BshC</fullName>
        <ecNumber evidence="2">6.-.-.-</ecNumber>
    </recommendedName>
</protein>
<evidence type="ECO:0000256" key="2">
    <source>
        <dbReference type="HAMAP-Rule" id="MF_01867"/>
    </source>
</evidence>
<dbReference type="AlphaFoldDB" id="A0A8J8KDK0"/>
<name>A0A8J8KDK0_9BACI</name>
<dbReference type="GO" id="GO:0016874">
    <property type="term" value="F:ligase activity"/>
    <property type="evidence" value="ECO:0007669"/>
    <property type="project" value="UniProtKB-UniRule"/>
</dbReference>
<dbReference type="EMBL" id="JABTTE010000002">
    <property type="protein sequence ID" value="NSL50770.1"/>
    <property type="molecule type" value="Genomic_DNA"/>
</dbReference>
<evidence type="ECO:0000256" key="1">
    <source>
        <dbReference type="ARBA" id="ARBA00022598"/>
    </source>
</evidence>
<organism evidence="5 6">
    <name type="scientific">Calidifontibacillus erzurumensis</name>
    <dbReference type="NCBI Taxonomy" id="2741433"/>
    <lineage>
        <taxon>Bacteria</taxon>
        <taxon>Bacillati</taxon>
        <taxon>Bacillota</taxon>
        <taxon>Bacilli</taxon>
        <taxon>Bacillales</taxon>
        <taxon>Bacillaceae</taxon>
        <taxon>Calidifontibacillus/Schinkia group</taxon>
        <taxon>Calidifontibacillus</taxon>
    </lineage>
</organism>
<dbReference type="Pfam" id="PF10079">
    <property type="entry name" value="Rossmann-like_BshC"/>
    <property type="match status" value="1"/>
</dbReference>
<keyword evidence="2" id="KW-0175">Coiled coil</keyword>
<feature type="coiled-coil region" evidence="2">
    <location>
        <begin position="454"/>
        <end position="481"/>
    </location>
</feature>
<keyword evidence="6" id="KW-1185">Reference proteome</keyword>
<comment type="caution">
    <text evidence="5">The sequence shown here is derived from an EMBL/GenBank/DDBJ whole genome shotgun (WGS) entry which is preliminary data.</text>
</comment>